<accession>A0A7L4WFE1</accession>
<dbReference type="Proteomes" id="UP000516280">
    <property type="component" value="Chromosome"/>
</dbReference>
<name>A0A7L4WFE1_9LACT</name>
<evidence type="ECO:0000313" key="1">
    <source>
        <dbReference type="EMBL" id="QDJ29018.1"/>
    </source>
</evidence>
<dbReference type="KEGG" id="lpaa:BHS01_00685"/>
<proteinExistence type="predicted"/>
<organism evidence="1 2">
    <name type="scientific">Pseudolactococcus paracarnosus</name>
    <dbReference type="NCBI Taxonomy" id="2749962"/>
    <lineage>
        <taxon>Bacteria</taxon>
        <taxon>Bacillati</taxon>
        <taxon>Bacillota</taxon>
        <taxon>Bacilli</taxon>
        <taxon>Lactobacillales</taxon>
        <taxon>Streptococcaceae</taxon>
        <taxon>Pseudolactococcus</taxon>
    </lineage>
</organism>
<evidence type="ECO:0000313" key="2">
    <source>
        <dbReference type="Proteomes" id="UP000516280"/>
    </source>
</evidence>
<gene>
    <name evidence="1" type="ORF">BHS01_00685</name>
</gene>
<dbReference type="EMBL" id="CP017195">
    <property type="protein sequence ID" value="QDJ29018.1"/>
    <property type="molecule type" value="Genomic_DNA"/>
</dbReference>
<protein>
    <submittedName>
        <fullName evidence="1">Uncharacterized protein</fullName>
    </submittedName>
</protein>
<dbReference type="AlphaFoldDB" id="A0A7L4WFE1"/>
<reference evidence="1 2" key="1">
    <citation type="submission" date="2016-09" db="EMBL/GenBank/DDBJ databases">
        <title>Lactic acid bacteria from MAP meat Genome sequencing and assembly.</title>
        <authorList>
            <person name="Behr J."/>
            <person name="Hilgarth M."/>
            <person name="Vogel R.F."/>
        </authorList>
    </citation>
    <scope>NUCLEOTIDE SEQUENCE [LARGE SCALE GENOMIC DNA]</scope>
    <source>
        <strain evidence="1 2">TMW21615</strain>
    </source>
</reference>
<sequence>MDRFGAYRLPFCMDSFTKNEISEETARKNFSAISKHFLPLKNQVFFSVVTDNLKYLDNKNDYKIIQIEEHQLNKEDYDALSLSVLK</sequence>